<comment type="caution">
    <text evidence="2">The sequence shown here is derived from an EMBL/GenBank/DDBJ whole genome shotgun (WGS) entry which is preliminary data.</text>
</comment>
<evidence type="ECO:0000256" key="1">
    <source>
        <dbReference type="SAM" id="MobiDB-lite"/>
    </source>
</evidence>
<dbReference type="AlphaFoldDB" id="A0A420BFS0"/>
<evidence type="ECO:0000313" key="2">
    <source>
        <dbReference type="EMBL" id="RKE55552.1"/>
    </source>
</evidence>
<dbReference type="EMBL" id="RAPY01000001">
    <property type="protein sequence ID" value="RKE55552.1"/>
    <property type="molecule type" value="Genomic_DNA"/>
</dbReference>
<feature type="compositionally biased region" description="Basic and acidic residues" evidence="1">
    <location>
        <begin position="1"/>
        <end position="13"/>
    </location>
</feature>
<dbReference type="Proteomes" id="UP000286246">
    <property type="component" value="Unassembled WGS sequence"/>
</dbReference>
<name>A0A420BFS0_SPHD1</name>
<keyword evidence="3" id="KW-1185">Reference proteome</keyword>
<reference evidence="2 3" key="1">
    <citation type="submission" date="2018-09" db="EMBL/GenBank/DDBJ databases">
        <title>Genomic Encyclopedia of Type Strains, Phase III (KMG-III): the genomes of soil and plant-associated and newly described type strains.</title>
        <authorList>
            <person name="Whitman W."/>
        </authorList>
    </citation>
    <scope>NUCLEOTIDE SEQUENCE [LARGE SCALE GENOMIC DNA]</scope>
    <source>
        <strain evidence="2 3">CECT 7938</strain>
    </source>
</reference>
<accession>A0A420BFS0</accession>
<organism evidence="2 3">
    <name type="scientific">Sphingobacterium detergens</name>
    <dbReference type="NCBI Taxonomy" id="1145106"/>
    <lineage>
        <taxon>Bacteria</taxon>
        <taxon>Pseudomonadati</taxon>
        <taxon>Bacteroidota</taxon>
        <taxon>Sphingobacteriia</taxon>
        <taxon>Sphingobacteriales</taxon>
        <taxon>Sphingobacteriaceae</taxon>
        <taxon>Sphingobacterium</taxon>
    </lineage>
</organism>
<gene>
    <name evidence="2" type="ORF">DFQ12_0384</name>
</gene>
<protein>
    <submittedName>
        <fullName evidence="2">Uncharacterized protein</fullName>
    </submittedName>
</protein>
<feature type="region of interest" description="Disordered" evidence="1">
    <location>
        <begin position="1"/>
        <end position="23"/>
    </location>
</feature>
<proteinExistence type="predicted"/>
<sequence>MSRFPSDRSKLKDTVNGFSEKPNKEIVTCKQVEKTDI</sequence>
<evidence type="ECO:0000313" key="3">
    <source>
        <dbReference type="Proteomes" id="UP000286246"/>
    </source>
</evidence>